<dbReference type="PRINTS" id="PR00038">
    <property type="entry name" value="HTHLUXR"/>
</dbReference>
<dbReference type="SMART" id="SM00421">
    <property type="entry name" value="HTH_LUXR"/>
    <property type="match status" value="1"/>
</dbReference>
<dbReference type="InterPro" id="IPR011990">
    <property type="entry name" value="TPR-like_helical_dom_sf"/>
</dbReference>
<dbReference type="STRING" id="5454.A0A163LBZ1"/>
<dbReference type="Gene3D" id="1.10.10.10">
    <property type="entry name" value="Winged helix-like DNA-binding domain superfamily/Winged helix DNA-binding domain"/>
    <property type="match status" value="1"/>
</dbReference>
<dbReference type="SUPFAM" id="SSF48452">
    <property type="entry name" value="TPR-like"/>
    <property type="match status" value="1"/>
</dbReference>
<dbReference type="SUPFAM" id="SSF46894">
    <property type="entry name" value="C-terminal effector domain of the bipartite response regulators"/>
    <property type="match status" value="1"/>
</dbReference>
<dbReference type="Gene3D" id="1.25.40.10">
    <property type="entry name" value="Tetratricopeptide repeat domain"/>
    <property type="match status" value="1"/>
</dbReference>
<dbReference type="PROSITE" id="PS50043">
    <property type="entry name" value="HTH_LUXR_2"/>
    <property type="match status" value="1"/>
</dbReference>
<evidence type="ECO:0000259" key="1">
    <source>
        <dbReference type="PROSITE" id="PS50043"/>
    </source>
</evidence>
<dbReference type="SUPFAM" id="SSF52540">
    <property type="entry name" value="P-loop containing nucleoside triphosphate hydrolases"/>
    <property type="match status" value="1"/>
</dbReference>
<reference evidence="2 3" key="1">
    <citation type="journal article" date="2016" name="Sci. Rep.">
        <title>Draft genome sequencing and secretome analysis of fungal phytopathogen Ascochyta rabiei provides insight into the necrotrophic effector repertoire.</title>
        <authorList>
            <person name="Verma S."/>
            <person name="Gazara R.K."/>
            <person name="Nizam S."/>
            <person name="Parween S."/>
            <person name="Chattopadhyay D."/>
            <person name="Verma P.K."/>
        </authorList>
    </citation>
    <scope>NUCLEOTIDE SEQUENCE [LARGE SCALE GENOMIC DNA]</scope>
    <source>
        <strain evidence="2 3">ArDII</strain>
    </source>
</reference>
<gene>
    <name evidence="2" type="ORF">ST47_g1244</name>
</gene>
<dbReference type="GO" id="GO:0003677">
    <property type="term" value="F:DNA binding"/>
    <property type="evidence" value="ECO:0007669"/>
    <property type="project" value="InterPro"/>
</dbReference>
<dbReference type="InterPro" id="IPR016032">
    <property type="entry name" value="Sig_transdc_resp-reg_C-effctor"/>
</dbReference>
<comment type="caution">
    <text evidence="2">The sequence shown here is derived from an EMBL/GenBank/DDBJ whole genome shotgun (WGS) entry which is preliminary data.</text>
</comment>
<organism evidence="2 3">
    <name type="scientific">Didymella rabiei</name>
    <name type="common">Chickpea ascochyta blight fungus</name>
    <name type="synonym">Mycosphaerella rabiei</name>
    <dbReference type="NCBI Taxonomy" id="5454"/>
    <lineage>
        <taxon>Eukaryota</taxon>
        <taxon>Fungi</taxon>
        <taxon>Dikarya</taxon>
        <taxon>Ascomycota</taxon>
        <taxon>Pezizomycotina</taxon>
        <taxon>Dothideomycetes</taxon>
        <taxon>Pleosporomycetidae</taxon>
        <taxon>Pleosporales</taxon>
        <taxon>Pleosporineae</taxon>
        <taxon>Didymellaceae</taxon>
        <taxon>Ascochyta</taxon>
    </lineage>
</organism>
<evidence type="ECO:0000313" key="2">
    <source>
        <dbReference type="EMBL" id="KZM27654.1"/>
    </source>
</evidence>
<dbReference type="Proteomes" id="UP000076837">
    <property type="component" value="Unassembled WGS sequence"/>
</dbReference>
<keyword evidence="3" id="KW-1185">Reference proteome</keyword>
<dbReference type="GO" id="GO:0016887">
    <property type="term" value="F:ATP hydrolysis activity"/>
    <property type="evidence" value="ECO:0007669"/>
    <property type="project" value="InterPro"/>
</dbReference>
<dbReference type="CDD" id="cd06170">
    <property type="entry name" value="LuxR_C_like"/>
    <property type="match status" value="1"/>
</dbReference>
<proteinExistence type="predicted"/>
<protein>
    <recommendedName>
        <fullName evidence="1">HTH luxR-type domain-containing protein</fullName>
    </recommendedName>
</protein>
<dbReference type="InterPro" id="IPR049945">
    <property type="entry name" value="AAA_22"/>
</dbReference>
<accession>A0A163LBZ1</accession>
<dbReference type="GO" id="GO:0006355">
    <property type="term" value="P:regulation of DNA-templated transcription"/>
    <property type="evidence" value="ECO:0007669"/>
    <property type="project" value="InterPro"/>
</dbReference>
<dbReference type="PRINTS" id="PR00364">
    <property type="entry name" value="DISEASERSIST"/>
</dbReference>
<dbReference type="Pfam" id="PF25872">
    <property type="entry name" value="HTH_77"/>
    <property type="match status" value="1"/>
</dbReference>
<feature type="domain" description="HTH luxR-type" evidence="1">
    <location>
        <begin position="705"/>
        <end position="770"/>
    </location>
</feature>
<dbReference type="Pfam" id="PF00196">
    <property type="entry name" value="GerE"/>
    <property type="match status" value="1"/>
</dbReference>
<name>A0A163LBZ1_DIDRA</name>
<dbReference type="Gene3D" id="3.40.50.300">
    <property type="entry name" value="P-loop containing nucleotide triphosphate hydrolases"/>
    <property type="match status" value="1"/>
</dbReference>
<dbReference type="InterPro" id="IPR058852">
    <property type="entry name" value="HTH_77"/>
</dbReference>
<dbReference type="EMBL" id="JYNV01000060">
    <property type="protein sequence ID" value="KZM27654.1"/>
    <property type="molecule type" value="Genomic_DNA"/>
</dbReference>
<dbReference type="PANTHER" id="PTHR47691">
    <property type="entry name" value="REGULATOR-RELATED"/>
    <property type="match status" value="1"/>
</dbReference>
<dbReference type="InterPro" id="IPR000792">
    <property type="entry name" value="Tscrpt_reg_LuxR_C"/>
</dbReference>
<dbReference type="InterPro" id="IPR036388">
    <property type="entry name" value="WH-like_DNA-bd_sf"/>
</dbReference>
<dbReference type="InterPro" id="IPR027417">
    <property type="entry name" value="P-loop_NTPase"/>
</dbReference>
<dbReference type="Pfam" id="PF13401">
    <property type="entry name" value="AAA_22"/>
    <property type="match status" value="1"/>
</dbReference>
<dbReference type="PANTHER" id="PTHR47691:SF3">
    <property type="entry name" value="HTH-TYPE TRANSCRIPTIONAL REGULATOR RV0890C-RELATED"/>
    <property type="match status" value="1"/>
</dbReference>
<evidence type="ECO:0000313" key="3">
    <source>
        <dbReference type="Proteomes" id="UP000076837"/>
    </source>
</evidence>
<dbReference type="AlphaFoldDB" id="A0A163LBZ1"/>
<sequence length="785" mass="86132">MASAVRSEADQRVVGNLPLELTSFVGRRRELADARRLFETSRLLTLTGIGGVGKTRLAIRLAGALQRVFRDGAWLVELGEQTDSDLLEDHVAVTLGVRSVSSADPLQALIDYCADRSLLLVLDNCEHLVDAVAVFVGAILRRCAGVKILATSRESLGLGGEVTMRVPSLTTPQQQPPEFEGIAQYESVSLFTERAASVVPGFTLTEENKRAVAHICHDLDGLPLPIELAAARLRGMSAEQIMNRLSDRYRLLTTGGRDVPSRQQTLRLSIDWSYDLCSPTEQQLWGRLSVFSGGFDLDAAEGVCGQDMNSTEVLDLVTALVEKSILIREETDGDVRYHLLDLLREYGHEKLESAGEYSALRRSHRDWFEALVVHAEAEWISGRQAVWIARLGREQRNVNDALEYSISTAGEARSATRMVGALYRFWLAGGLLVQARYWTDRALNAEDRELDPFRVDVLAIDAVNHAMQGELERAEELVDESWRLANDLADVRSRGLATWGDGYVDTFRGNFDTATAKLESALTLFRLDKNLLHVVIGLDTLGVAYFLSGALDRSVECNEEILAITVPADEMMFQAFALGTLGLVSWLRGELEAASDYLTRSLRILDAPMNSAWCIEPLAWIAAAQRDWKHAAVLLGAAAMYWQKVGGRLAGLPGLSAHHDTAAETARKAMGDDAFDKSFRSGFAMSEGEAVAYALDKRSSVTTASSAEGPHLTPREQQVAELVAQGLTNRAIAEHLVISLRTAQGHVEHVLTKLGFSSRAQIAAWYVSTAQERDSREVNGSAGRS</sequence>